<organism evidence="1 2">
    <name type="scientific">Thermopolyspora flexuosa</name>
    <dbReference type="NCBI Taxonomy" id="103836"/>
    <lineage>
        <taxon>Bacteria</taxon>
        <taxon>Bacillati</taxon>
        <taxon>Actinomycetota</taxon>
        <taxon>Actinomycetes</taxon>
        <taxon>Streptosporangiales</taxon>
        <taxon>Streptosporangiaceae</taxon>
        <taxon>Thermopolyspora</taxon>
    </lineage>
</organism>
<dbReference type="PANTHER" id="PTHR39337">
    <property type="entry name" value="BLR5642 PROTEIN"/>
    <property type="match status" value="1"/>
</dbReference>
<dbReference type="InterPro" id="IPR007438">
    <property type="entry name" value="DUF488"/>
</dbReference>
<dbReference type="AlphaFoldDB" id="A0A543J472"/>
<gene>
    <name evidence="1" type="ORF">FHX40_4400</name>
</gene>
<dbReference type="PANTHER" id="PTHR39337:SF1">
    <property type="entry name" value="BLR5642 PROTEIN"/>
    <property type="match status" value="1"/>
</dbReference>
<keyword evidence="2" id="KW-1185">Reference proteome</keyword>
<comment type="caution">
    <text evidence="1">The sequence shown here is derived from an EMBL/GenBank/DDBJ whole genome shotgun (WGS) entry which is preliminary data.</text>
</comment>
<name>A0A543J472_9ACTN</name>
<dbReference type="RefSeq" id="WP_211350349.1">
    <property type="nucleotide sequence ID" value="NZ_BMPV01000002.1"/>
</dbReference>
<proteinExistence type="predicted"/>
<sequence>MASRQHCRIVGIGYQGSDLDTFINRMLGDGLRTLVDVRLTPISRKPGFSKRRLADALAANGIDYIHLAVLGNPKWNRPGFAGSQAELAQALAVYRELINHPDAFAAIDLIAEKALTGLTGVLCFEADEHRCHRQVVLERVLDRLAASGRNGDLCPAGIEDPKHAEDVPPLGLVTHVESGVTVGTAHVLQPTLA</sequence>
<dbReference type="EMBL" id="VFPQ01000001">
    <property type="protein sequence ID" value="TQM77629.1"/>
    <property type="molecule type" value="Genomic_DNA"/>
</dbReference>
<protein>
    <submittedName>
        <fullName evidence="1">Uncharacterized protein DUF488</fullName>
    </submittedName>
</protein>
<reference evidence="1 2" key="1">
    <citation type="submission" date="2019-06" db="EMBL/GenBank/DDBJ databases">
        <title>Sequencing the genomes of 1000 actinobacteria strains.</title>
        <authorList>
            <person name="Klenk H.-P."/>
        </authorList>
    </citation>
    <scope>NUCLEOTIDE SEQUENCE [LARGE SCALE GENOMIC DNA]</scope>
    <source>
        <strain evidence="1 2">DSM 43186</strain>
    </source>
</reference>
<dbReference type="Proteomes" id="UP000319213">
    <property type="component" value="Unassembled WGS sequence"/>
</dbReference>
<accession>A0A543J472</accession>
<evidence type="ECO:0000313" key="2">
    <source>
        <dbReference type="Proteomes" id="UP000319213"/>
    </source>
</evidence>
<evidence type="ECO:0000313" key="1">
    <source>
        <dbReference type="EMBL" id="TQM77629.1"/>
    </source>
</evidence>
<dbReference type="Pfam" id="PF04343">
    <property type="entry name" value="DUF488"/>
    <property type="match status" value="1"/>
</dbReference>